<dbReference type="AlphaFoldDB" id="A0A093FMC5"/>
<evidence type="ECO:0000313" key="11">
    <source>
        <dbReference type="Proteomes" id="UP000054190"/>
    </source>
</evidence>
<feature type="non-terminal residue" evidence="10">
    <location>
        <position position="541"/>
    </location>
</feature>
<dbReference type="Gene3D" id="2.60.40.1760">
    <property type="entry name" value="glycosyl hydrolase (family 31)"/>
    <property type="match status" value="1"/>
</dbReference>
<dbReference type="SUPFAM" id="SSF74650">
    <property type="entry name" value="Galactose mutarotase-like"/>
    <property type="match status" value="1"/>
</dbReference>
<dbReference type="InterPro" id="IPR000519">
    <property type="entry name" value="P_trefoil_dom"/>
</dbReference>
<evidence type="ECO:0000256" key="8">
    <source>
        <dbReference type="RuleBase" id="RU361185"/>
    </source>
</evidence>
<keyword evidence="3" id="KW-0472">Membrane</keyword>
<evidence type="ECO:0000256" key="1">
    <source>
        <dbReference type="ARBA" id="ARBA00004370"/>
    </source>
</evidence>
<name>A0A093FMC5_TYTAL</name>
<dbReference type="Pfam" id="PF01055">
    <property type="entry name" value="Glyco_hydro_31_2nd"/>
    <property type="match status" value="1"/>
</dbReference>
<dbReference type="InterPro" id="IPR017853">
    <property type="entry name" value="GH"/>
</dbReference>
<dbReference type="InterPro" id="IPR011013">
    <property type="entry name" value="Gal_mutarotase_sf_dom"/>
</dbReference>
<dbReference type="Gene3D" id="3.20.20.80">
    <property type="entry name" value="Glycosidases"/>
    <property type="match status" value="1"/>
</dbReference>
<dbReference type="InterPro" id="IPR025887">
    <property type="entry name" value="Glyco_hydro_31_N_dom"/>
</dbReference>
<dbReference type="SUPFAM" id="SSF51445">
    <property type="entry name" value="(Trans)glycosidases"/>
    <property type="match status" value="1"/>
</dbReference>
<dbReference type="PANTHER" id="PTHR22762:SF133">
    <property type="entry name" value="P-TYPE DOMAIN-CONTAINING PROTEIN"/>
    <property type="match status" value="1"/>
</dbReference>
<reference evidence="10 11" key="1">
    <citation type="submission" date="2014-04" db="EMBL/GenBank/DDBJ databases">
        <title>Genome evolution of avian class.</title>
        <authorList>
            <person name="Zhang G."/>
            <person name="Li C."/>
        </authorList>
    </citation>
    <scope>NUCLEOTIDE SEQUENCE [LARGE SCALE GENOMIC DNA]</scope>
    <source>
        <strain evidence="10">BGI_N341</strain>
    </source>
</reference>
<evidence type="ECO:0000256" key="2">
    <source>
        <dbReference type="ARBA" id="ARBA00007806"/>
    </source>
</evidence>
<evidence type="ECO:0000256" key="6">
    <source>
        <dbReference type="ARBA" id="ARBA00041343"/>
    </source>
</evidence>
<dbReference type="GO" id="GO:0004558">
    <property type="term" value="F:alpha-1,4-glucosidase activity"/>
    <property type="evidence" value="ECO:0007669"/>
    <property type="project" value="TreeGrafter"/>
</dbReference>
<dbReference type="PANTHER" id="PTHR22762">
    <property type="entry name" value="ALPHA-GLUCOSIDASE"/>
    <property type="match status" value="1"/>
</dbReference>
<keyword evidence="8" id="KW-0326">Glycosidase</keyword>
<dbReference type="CDD" id="cd14752">
    <property type="entry name" value="GH31_N"/>
    <property type="match status" value="1"/>
</dbReference>
<keyword evidence="11" id="KW-1185">Reference proteome</keyword>
<dbReference type="Proteomes" id="UP000054190">
    <property type="component" value="Unassembled WGS sequence"/>
</dbReference>
<accession>A0A093FMC5</accession>
<proteinExistence type="inferred from homology"/>
<feature type="domain" description="P-type" evidence="9">
    <location>
        <begin position="11"/>
        <end position="66"/>
    </location>
</feature>
<dbReference type="Gene3D" id="4.10.110.10">
    <property type="entry name" value="Spasmolytic Protein, domain 1"/>
    <property type="match status" value="1"/>
</dbReference>
<comment type="caution">
    <text evidence="7">Lacks conserved residue(s) required for the propagation of feature annotation.</text>
</comment>
<keyword evidence="4" id="KW-1015">Disulfide bond</keyword>
<protein>
    <recommendedName>
        <fullName evidence="6">Maltase</fullName>
    </recommendedName>
</protein>
<evidence type="ECO:0000256" key="3">
    <source>
        <dbReference type="ARBA" id="ARBA00023136"/>
    </source>
</evidence>
<dbReference type="SUPFAM" id="SSF57492">
    <property type="entry name" value="Trefoil"/>
    <property type="match status" value="1"/>
</dbReference>
<dbReference type="InterPro" id="IPR030458">
    <property type="entry name" value="Glyco_hydro_31_AS"/>
</dbReference>
<organism evidence="10 11">
    <name type="scientific">Tyto alba</name>
    <name type="common">Barn owl</name>
    <dbReference type="NCBI Taxonomy" id="56313"/>
    <lineage>
        <taxon>Eukaryota</taxon>
        <taxon>Metazoa</taxon>
        <taxon>Chordata</taxon>
        <taxon>Craniata</taxon>
        <taxon>Vertebrata</taxon>
        <taxon>Euteleostomi</taxon>
        <taxon>Archelosauria</taxon>
        <taxon>Archosauria</taxon>
        <taxon>Dinosauria</taxon>
        <taxon>Saurischia</taxon>
        <taxon>Theropoda</taxon>
        <taxon>Coelurosauria</taxon>
        <taxon>Aves</taxon>
        <taxon>Neognathae</taxon>
        <taxon>Neoaves</taxon>
        <taxon>Telluraves</taxon>
        <taxon>Strigiformes</taxon>
        <taxon>Tytonidae</taxon>
        <taxon>Tyto</taxon>
    </lineage>
</organism>
<keyword evidence="8" id="KW-0378">Hydrolase</keyword>
<dbReference type="Pfam" id="PF13802">
    <property type="entry name" value="Gal_mutarotas_2"/>
    <property type="match status" value="1"/>
</dbReference>
<dbReference type="FunFam" id="2.60.40.1760:FF:000001">
    <property type="entry name" value="Maltase-glucoamylase, intestinal"/>
    <property type="match status" value="1"/>
</dbReference>
<dbReference type="InterPro" id="IPR000322">
    <property type="entry name" value="Glyco_hydro_31_TIM"/>
</dbReference>
<gene>
    <name evidence="10" type="ORF">N341_11890</name>
</gene>
<evidence type="ECO:0000256" key="5">
    <source>
        <dbReference type="ARBA" id="ARBA00023180"/>
    </source>
</evidence>
<dbReference type="CDD" id="cd00111">
    <property type="entry name" value="Trefoil"/>
    <property type="match status" value="1"/>
</dbReference>
<dbReference type="GO" id="GO:0016020">
    <property type="term" value="C:membrane"/>
    <property type="evidence" value="ECO:0007669"/>
    <property type="project" value="UniProtKB-SubCell"/>
</dbReference>
<dbReference type="Pfam" id="PF00088">
    <property type="entry name" value="Trefoil"/>
    <property type="match status" value="1"/>
</dbReference>
<evidence type="ECO:0000259" key="9">
    <source>
        <dbReference type="PROSITE" id="PS51448"/>
    </source>
</evidence>
<comment type="subcellular location">
    <subcellularLocation>
        <location evidence="1">Membrane</location>
    </subcellularLocation>
</comment>
<comment type="similarity">
    <text evidence="2 8">Belongs to the glycosyl hydrolase 31 family.</text>
</comment>
<evidence type="ECO:0000256" key="7">
    <source>
        <dbReference type="PROSITE-ProRule" id="PRU00779"/>
    </source>
</evidence>
<dbReference type="InterPro" id="IPR044913">
    <property type="entry name" value="P_trefoil_dom_sf"/>
</dbReference>
<evidence type="ECO:0000313" key="10">
    <source>
        <dbReference type="EMBL" id="KFV55464.1"/>
    </source>
</evidence>
<evidence type="ECO:0000256" key="4">
    <source>
        <dbReference type="ARBA" id="ARBA00023157"/>
    </source>
</evidence>
<feature type="non-terminal residue" evidence="10">
    <location>
        <position position="1"/>
    </location>
</feature>
<dbReference type="EMBL" id="KK392486">
    <property type="protein sequence ID" value="KFV55464.1"/>
    <property type="molecule type" value="Genomic_DNA"/>
</dbReference>
<dbReference type="GO" id="GO:0030246">
    <property type="term" value="F:carbohydrate binding"/>
    <property type="evidence" value="ECO:0007669"/>
    <property type="project" value="InterPro"/>
</dbReference>
<dbReference type="GO" id="GO:0005975">
    <property type="term" value="P:carbohydrate metabolic process"/>
    <property type="evidence" value="ECO:0007669"/>
    <property type="project" value="InterPro"/>
</dbReference>
<keyword evidence="5" id="KW-0325">Glycoprotein</keyword>
<sequence length="541" mass="61634">LELGKSFSLRWTLGTSINEKYDCHPGLNASKQKCEQLGCVWIIPSSCFHSQEDTSNVGVPYCYYNGSDNSYTVADVKYTSSGVTANVTLSKSSLQAYGASVLPISTLRLEVKYHNNHMLQFKIYDYANERYEVPVPLNLPESPESTVENRLYDVTVQNKPFGIQVQRRSTGTVIWDSQLPTFTFSDMFIQISTRLASQYLYGLGEAEHTMFRRDMNWHTWGMFARDQPPGYKLNSYGFQPFYMGLEEDGNAHGVLLLNSNAMDVTFQPTPALTYRTTGGILDFYMVLGPTPELVVQEYTALVGRPVMPPYWALGFQLCRYGYGNDTEIAELVEDMKAARIPYDVQYADIDYMERQLDFTLSPHFSGLPALVKKIQEEGMRFILILDAAISANETDYPAFTRGLEKDVFIKWPDTDDIVYGKLYRAYAAFPDFFRNSTAEWWMREIAEVYTNPHNESRSLKFDGIWIDMNEPASFVNGAVDGCRNHELNFPPYVPHLGSRSEGLNFKTLCMEGQQHLPDGSPVDHYNVHNLYGWSQTKPTLE</sequence>
<dbReference type="PROSITE" id="PS51448">
    <property type="entry name" value="P_TREFOIL_2"/>
    <property type="match status" value="1"/>
</dbReference>
<dbReference type="PROSITE" id="PS00129">
    <property type="entry name" value="GLYCOSYL_HYDROL_F31_1"/>
    <property type="match status" value="1"/>
</dbReference>